<dbReference type="Gene3D" id="3.30.70.1900">
    <property type="match status" value="1"/>
</dbReference>
<dbReference type="STRING" id="290317.Cpha266_2044"/>
<evidence type="ECO:0000256" key="2">
    <source>
        <dbReference type="ARBA" id="ARBA00022884"/>
    </source>
</evidence>
<dbReference type="PIRSF" id="PIRSF005054">
    <property type="entry name" value="PF1131"/>
    <property type="match status" value="1"/>
</dbReference>
<dbReference type="NCBIfam" id="TIGR01877">
    <property type="entry name" value="cas_cas6"/>
    <property type="match status" value="1"/>
</dbReference>
<dbReference type="InterPro" id="IPR010156">
    <property type="entry name" value="CRISPR-assoc_prot_Cas6"/>
</dbReference>
<proteinExistence type="inferred from homology"/>
<evidence type="ECO:0000313" key="9">
    <source>
        <dbReference type="Proteomes" id="UP000008701"/>
    </source>
</evidence>
<name>A1BI29_CHLPD</name>
<evidence type="ECO:0000256" key="4">
    <source>
        <dbReference type="PIRNR" id="PIRNR005054"/>
    </source>
</evidence>
<protein>
    <recommendedName>
        <fullName evidence="4">CRISPR-associated endoribonuclease</fullName>
    </recommendedName>
</protein>
<dbReference type="GO" id="GO:0003723">
    <property type="term" value="F:RNA binding"/>
    <property type="evidence" value="ECO:0007669"/>
    <property type="project" value="UniProtKB-KW"/>
</dbReference>
<dbReference type="eggNOG" id="COG1583">
    <property type="taxonomic scope" value="Bacteria"/>
</dbReference>
<evidence type="ECO:0000256" key="1">
    <source>
        <dbReference type="ARBA" id="ARBA00005937"/>
    </source>
</evidence>
<evidence type="ECO:0000259" key="7">
    <source>
        <dbReference type="Pfam" id="PF01881"/>
    </source>
</evidence>
<dbReference type="RefSeq" id="WP_011745858.1">
    <property type="nucleotide sequence ID" value="NC_008639.1"/>
</dbReference>
<comment type="similarity">
    <text evidence="1 4">Belongs to the CRISPR-associated protein Cas6/Cse3/CasE family.</text>
</comment>
<dbReference type="InterPro" id="IPR049435">
    <property type="entry name" value="Cas_Cas6_C"/>
</dbReference>
<keyword evidence="3" id="KW-0051">Antiviral defense</keyword>
<evidence type="ECO:0000256" key="5">
    <source>
        <dbReference type="PIRSR" id="PIRSR005054-1"/>
    </source>
</evidence>
<feature type="active site" description="Proton acceptor" evidence="6">
    <location>
        <position position="29"/>
    </location>
</feature>
<dbReference type="Gene3D" id="3.30.70.1890">
    <property type="match status" value="1"/>
</dbReference>
<evidence type="ECO:0000313" key="8">
    <source>
        <dbReference type="EMBL" id="ABL66056.1"/>
    </source>
</evidence>
<sequence length="267" mass="30582">MRITLELSHRNSSITLPINNSYLLSSLIYNIVDKSSSEYAGRLHAQGYRLQNKAFKLFAFSPLCPANRRKWEMQDDGTMSTRERVLHFTISSPKSEFIEHLVVGLLHEPYVFVGRERFRVECVRRLDCPEISGDMRFIALSPVVCATKHAGDLYAQYLFPGDDDFERVLFDNLCRKFEALHGRRFDGDNGNFHFTLDQDYVVRKNGKVQKLITIKEGKPDETRVKGLLAPFRLVAPAELMEVGYECGFGERNSQGFGLVKVDDCVRC</sequence>
<dbReference type="EMBL" id="CP000492">
    <property type="protein sequence ID" value="ABL66056.1"/>
    <property type="molecule type" value="Genomic_DNA"/>
</dbReference>
<feature type="site" description="Transition state stabilizer" evidence="5">
    <location>
        <position position="56"/>
    </location>
</feature>
<keyword evidence="9" id="KW-1185">Reference proteome</keyword>
<dbReference type="HOGENOM" id="CLU_089858_0_0_10"/>
<keyword evidence="2" id="KW-0694">RNA-binding</keyword>
<feature type="domain" description="CRISPR associated protein Cas6 C-terminal" evidence="7">
    <location>
        <begin position="129"/>
        <end position="261"/>
    </location>
</feature>
<feature type="active site" description="Proton donor" evidence="6">
    <location>
        <position position="44"/>
    </location>
</feature>
<dbReference type="InterPro" id="IPR045747">
    <property type="entry name" value="CRISPR-assoc_prot_Cas6_N_sf"/>
</dbReference>
<dbReference type="Proteomes" id="UP000008701">
    <property type="component" value="Chromosome"/>
</dbReference>
<reference evidence="8 9" key="1">
    <citation type="submission" date="2006-12" db="EMBL/GenBank/DDBJ databases">
        <title>Complete sequence of Chlorobium phaeobacteroides DSM 266.</title>
        <authorList>
            <consortium name="US DOE Joint Genome Institute"/>
            <person name="Copeland A."/>
            <person name="Lucas S."/>
            <person name="Lapidus A."/>
            <person name="Barry K."/>
            <person name="Detter J.C."/>
            <person name="Glavina del Rio T."/>
            <person name="Hammon N."/>
            <person name="Israni S."/>
            <person name="Pitluck S."/>
            <person name="Goltsman E."/>
            <person name="Schmutz J."/>
            <person name="Larimer F."/>
            <person name="Land M."/>
            <person name="Hauser L."/>
            <person name="Mikhailova N."/>
            <person name="Li T."/>
            <person name="Overmann J."/>
            <person name="Bryant D.A."/>
            <person name="Richardson P."/>
        </authorList>
    </citation>
    <scope>NUCLEOTIDE SEQUENCE [LARGE SCALE GENOMIC DNA]</scope>
    <source>
        <strain evidence="8 9">DSM 266</strain>
    </source>
</reference>
<dbReference type="PANTHER" id="PTHR36984">
    <property type="entry name" value="CRISPR-ASSOCIATED ENDORIBONUCLEASE CAS6 1"/>
    <property type="match status" value="1"/>
</dbReference>
<dbReference type="OrthoDB" id="9797488at2"/>
<organism evidence="8 9">
    <name type="scientific">Chlorobium phaeobacteroides (strain DSM 266 / SMG 266 / 2430)</name>
    <dbReference type="NCBI Taxonomy" id="290317"/>
    <lineage>
        <taxon>Bacteria</taxon>
        <taxon>Pseudomonadati</taxon>
        <taxon>Chlorobiota</taxon>
        <taxon>Chlorobiia</taxon>
        <taxon>Chlorobiales</taxon>
        <taxon>Chlorobiaceae</taxon>
        <taxon>Chlorobium/Pelodictyon group</taxon>
        <taxon>Chlorobium</taxon>
    </lineage>
</organism>
<gene>
    <name evidence="8" type="ordered locus">Cpha266_2044</name>
</gene>
<dbReference type="CDD" id="cd21140">
    <property type="entry name" value="Cas6_I-like"/>
    <property type="match status" value="1"/>
</dbReference>
<dbReference type="GO" id="GO:0016788">
    <property type="term" value="F:hydrolase activity, acting on ester bonds"/>
    <property type="evidence" value="ECO:0007669"/>
    <property type="project" value="InterPro"/>
</dbReference>
<dbReference type="GO" id="GO:0051607">
    <property type="term" value="P:defense response to virus"/>
    <property type="evidence" value="ECO:0007669"/>
    <property type="project" value="UniProtKB-KW"/>
</dbReference>
<accession>A1BI29</accession>
<comment type="function">
    <text evidence="4">CRISPR (clustered regularly interspaced short palindromic repeat), is an adaptive immune system that provides protection against mobile genetic elements (viruses, transposable elements and conjugative plasmids). CRISPR clusters contain sequences complementary to antecedent mobile elements and target invading nucleic acids. CRISPR clusters are transcribed and processed into CRISPR RNA (crRNA).</text>
</comment>
<dbReference type="PANTHER" id="PTHR36984:SF1">
    <property type="entry name" value="CRISPR-ASSOCIATED ENDORIBONUCLEASE CAS6 1"/>
    <property type="match status" value="1"/>
</dbReference>
<evidence type="ECO:0000256" key="3">
    <source>
        <dbReference type="ARBA" id="ARBA00023118"/>
    </source>
</evidence>
<evidence type="ECO:0000256" key="6">
    <source>
        <dbReference type="PIRSR" id="PIRSR005054-50"/>
    </source>
</evidence>
<dbReference type="Pfam" id="PF01881">
    <property type="entry name" value="Cas_Cas6_C"/>
    <property type="match status" value="1"/>
</dbReference>
<dbReference type="AlphaFoldDB" id="A1BI29"/>
<dbReference type="Pfam" id="PF21350">
    <property type="entry name" value="Cas6_I-A"/>
    <property type="match status" value="1"/>
</dbReference>
<dbReference type="KEGG" id="cph:Cpha266_2044"/>